<dbReference type="InterPro" id="IPR010378">
    <property type="entry name" value="TRAPPC13"/>
</dbReference>
<proteinExistence type="inferred from homology"/>
<gene>
    <name evidence="5" type="ORF">CONCODRAFT_168115</name>
</gene>
<keyword evidence="6" id="KW-1185">Reference proteome</keyword>
<evidence type="ECO:0000313" key="6">
    <source>
        <dbReference type="Proteomes" id="UP000070444"/>
    </source>
</evidence>
<dbReference type="InterPro" id="IPR055429">
    <property type="entry name" value="TRAPPC13_M"/>
</dbReference>
<dbReference type="InterPro" id="IPR055428">
    <property type="entry name" value="TRAPPC13_C"/>
</dbReference>
<dbReference type="InterPro" id="IPR055427">
    <property type="entry name" value="TRAPPC13_N"/>
</dbReference>
<dbReference type="GO" id="GO:1990072">
    <property type="term" value="C:TRAPPIII protein complex"/>
    <property type="evidence" value="ECO:0007669"/>
    <property type="project" value="TreeGrafter"/>
</dbReference>
<name>A0A137NV69_CONC2</name>
<dbReference type="OrthoDB" id="10250284at2759"/>
<dbReference type="STRING" id="796925.A0A137NV69"/>
<evidence type="ECO:0000259" key="4">
    <source>
        <dbReference type="Pfam" id="PF23647"/>
    </source>
</evidence>
<evidence type="ECO:0000259" key="2">
    <source>
        <dbReference type="Pfam" id="PF06159"/>
    </source>
</evidence>
<reference evidence="5 6" key="1">
    <citation type="journal article" date="2015" name="Genome Biol. Evol.">
        <title>Phylogenomic analyses indicate that early fungi evolved digesting cell walls of algal ancestors of land plants.</title>
        <authorList>
            <person name="Chang Y."/>
            <person name="Wang S."/>
            <person name="Sekimoto S."/>
            <person name="Aerts A.L."/>
            <person name="Choi C."/>
            <person name="Clum A."/>
            <person name="LaButti K.M."/>
            <person name="Lindquist E.A."/>
            <person name="Yee Ngan C."/>
            <person name="Ohm R.A."/>
            <person name="Salamov A.A."/>
            <person name="Grigoriev I.V."/>
            <person name="Spatafora J.W."/>
            <person name="Berbee M.L."/>
        </authorList>
    </citation>
    <scope>NUCLEOTIDE SEQUENCE [LARGE SCALE GENOMIC DNA]</scope>
    <source>
        <strain evidence="5 6">NRRL 28638</strain>
    </source>
</reference>
<evidence type="ECO:0000256" key="1">
    <source>
        <dbReference type="ARBA" id="ARBA00010785"/>
    </source>
</evidence>
<comment type="similarity">
    <text evidence="1">Belongs to the TRAPPC13 family.</text>
</comment>
<dbReference type="Pfam" id="PF23643">
    <property type="entry name" value="TRAPPC13_C"/>
    <property type="match status" value="1"/>
</dbReference>
<feature type="domain" description="Trafficking protein particle complex subunit 13 middle" evidence="4">
    <location>
        <begin position="157"/>
        <end position="297"/>
    </location>
</feature>
<dbReference type="EMBL" id="KQ964695">
    <property type="protein sequence ID" value="KXN66715.1"/>
    <property type="molecule type" value="Genomic_DNA"/>
</dbReference>
<protein>
    <submittedName>
        <fullName evidence="5">DUF974-domain-containing protein</fullName>
    </submittedName>
</protein>
<accession>A0A137NV69</accession>
<dbReference type="AlphaFoldDB" id="A0A137NV69"/>
<sequence length="426" mass="48023">MAEVSSEQSAGQLLSLKVMKMSRPTLELHGNNTSNYFLTDPKLNSPPLLFLPQQFGNVYLGETFSCYLSVNNDAPIPVRQMTLKAEVQTSSQKFSLSDTTLTPHPDMLPGHCAPLVIRHEIKELGIHILICSVHYVTHDGERKFFRKFYRFQVLNPLAVKTKAHSTKLGQVFLEVQISNVSQSTMFLERLRLDSSRWDSCDFQRKSKVLNRVQGSCRESQDLTQFVAKCGKTANVFDEYGYLPVNSTRQYLYKLTPKEPHTTESLLANQLGKLDIAWRTELGAIGRLQTSQLTRRSPVIDMIEIRPTSIPSNIYLEQPFTIEYRVQNKSPYKMDLTLSGIRSKMGSVLLSGNLTKYLGMVESNSGIDIELECLSLSPGPHKVGGLKFWDAIKEVHYDIDVLTEINVLVNRAEETVGNIEVLASVAF</sequence>
<feature type="domain" description="Trafficking protein particle complex subunit 13 C-terminal" evidence="3">
    <location>
        <begin position="310"/>
        <end position="406"/>
    </location>
</feature>
<evidence type="ECO:0000313" key="5">
    <source>
        <dbReference type="EMBL" id="KXN66715.1"/>
    </source>
</evidence>
<dbReference type="PANTHER" id="PTHR13134">
    <property type="entry name" value="TRAFFICKING PROTEIN PARTICLE COMPLEX SUBUNIT 13"/>
    <property type="match status" value="1"/>
</dbReference>
<dbReference type="Proteomes" id="UP000070444">
    <property type="component" value="Unassembled WGS sequence"/>
</dbReference>
<evidence type="ECO:0000259" key="3">
    <source>
        <dbReference type="Pfam" id="PF23643"/>
    </source>
</evidence>
<dbReference type="Pfam" id="PF23647">
    <property type="entry name" value="TRAPPC13_M"/>
    <property type="match status" value="1"/>
</dbReference>
<organism evidence="5 6">
    <name type="scientific">Conidiobolus coronatus (strain ATCC 28846 / CBS 209.66 / NRRL 28638)</name>
    <name type="common">Delacroixia coronata</name>
    <dbReference type="NCBI Taxonomy" id="796925"/>
    <lineage>
        <taxon>Eukaryota</taxon>
        <taxon>Fungi</taxon>
        <taxon>Fungi incertae sedis</taxon>
        <taxon>Zoopagomycota</taxon>
        <taxon>Entomophthoromycotina</taxon>
        <taxon>Entomophthoromycetes</taxon>
        <taxon>Entomophthorales</taxon>
        <taxon>Ancylistaceae</taxon>
        <taxon>Conidiobolus</taxon>
    </lineage>
</organism>
<dbReference type="PANTHER" id="PTHR13134:SF3">
    <property type="entry name" value="TRAFFICKING PROTEIN PARTICLE COMPLEX SUBUNIT 13"/>
    <property type="match status" value="1"/>
</dbReference>
<dbReference type="Pfam" id="PF06159">
    <property type="entry name" value="TRAPPC13_N"/>
    <property type="match status" value="1"/>
</dbReference>
<dbReference type="OMA" id="YLCVHNG"/>
<feature type="domain" description="Trafficking protein particle complex subunit 13 N-terminal" evidence="2">
    <location>
        <begin position="12"/>
        <end position="153"/>
    </location>
</feature>